<protein>
    <submittedName>
        <fullName evidence="2">Uncharacterized protein</fullName>
    </submittedName>
</protein>
<dbReference type="PRINTS" id="PR01167">
    <property type="entry name" value="INSADHFAMILY"/>
</dbReference>
<dbReference type="InterPro" id="IPR002347">
    <property type="entry name" value="SDR_fam"/>
</dbReference>
<keyword evidence="1" id="KW-0560">Oxidoreductase</keyword>
<evidence type="ECO:0000256" key="1">
    <source>
        <dbReference type="ARBA" id="ARBA00023002"/>
    </source>
</evidence>
<name>A0A7R9H6K5_TIMCR</name>
<dbReference type="Gene3D" id="3.40.50.720">
    <property type="entry name" value="NAD(P)-binding Rossmann-like Domain"/>
    <property type="match status" value="1"/>
</dbReference>
<dbReference type="PANTHER" id="PTHR43157:SF73">
    <property type="entry name" value="WW DOMAIN-CONTAINING OXIDOREDUCTASE-LIKE PROTEIN"/>
    <property type="match status" value="1"/>
</dbReference>
<organism evidence="2">
    <name type="scientific">Timema cristinae</name>
    <name type="common">Walking stick</name>
    <dbReference type="NCBI Taxonomy" id="61476"/>
    <lineage>
        <taxon>Eukaryota</taxon>
        <taxon>Metazoa</taxon>
        <taxon>Ecdysozoa</taxon>
        <taxon>Arthropoda</taxon>
        <taxon>Hexapoda</taxon>
        <taxon>Insecta</taxon>
        <taxon>Pterygota</taxon>
        <taxon>Neoptera</taxon>
        <taxon>Polyneoptera</taxon>
        <taxon>Phasmatodea</taxon>
        <taxon>Timematodea</taxon>
        <taxon>Timematoidea</taxon>
        <taxon>Timematidae</taxon>
        <taxon>Timema</taxon>
    </lineage>
</organism>
<dbReference type="EMBL" id="OC322007">
    <property type="protein sequence ID" value="CAD7411087.1"/>
    <property type="molecule type" value="Genomic_DNA"/>
</dbReference>
<dbReference type="SUPFAM" id="SSF51735">
    <property type="entry name" value="NAD(P)-binding Rossmann-fold domains"/>
    <property type="match status" value="1"/>
</dbReference>
<dbReference type="AlphaFoldDB" id="A0A7R9H6K5"/>
<dbReference type="GO" id="GO:0016491">
    <property type="term" value="F:oxidoreductase activity"/>
    <property type="evidence" value="ECO:0007669"/>
    <property type="project" value="UniProtKB-KW"/>
</dbReference>
<gene>
    <name evidence="2" type="ORF">TCEB3V08_LOCUS10788</name>
</gene>
<dbReference type="PANTHER" id="PTHR43157">
    <property type="entry name" value="PHOSPHATIDYLINOSITOL-GLYCAN BIOSYNTHESIS CLASS F PROTEIN-RELATED"/>
    <property type="match status" value="1"/>
</dbReference>
<proteinExistence type="predicted"/>
<dbReference type="Pfam" id="PF00106">
    <property type="entry name" value="adh_short"/>
    <property type="match status" value="1"/>
</dbReference>
<accession>A0A7R9H6K5</accession>
<dbReference type="InterPro" id="IPR036291">
    <property type="entry name" value="NAD(P)-bd_dom_sf"/>
</dbReference>
<evidence type="ECO:0000313" key="2">
    <source>
        <dbReference type="EMBL" id="CAD7411087.1"/>
    </source>
</evidence>
<sequence length="194" mass="22223">MFLDQQPVGVWLFLLNDRPVHRGVRLSQVTDRRWARDADWGAKLNFEDMNCEKYYNSVTAYARSKLANILFTKELAIRLKGTGVTTYAVHPGIIDTNISRHLNVSFFRGARWLFKYFTSKTEEQGSQTTLHCALDEEVSNESGHYYSNCRKASSSLRSKDPELASRLWQESVRIVGLGERDPVCVKDQDPASTR</sequence>
<reference evidence="2" key="1">
    <citation type="submission" date="2020-11" db="EMBL/GenBank/DDBJ databases">
        <authorList>
            <person name="Tran Van P."/>
        </authorList>
    </citation>
    <scope>NUCLEOTIDE SEQUENCE</scope>
</reference>